<comment type="caution">
    <text evidence="2">The sequence shown here is derived from an EMBL/GenBank/DDBJ whole genome shotgun (WGS) entry which is preliminary data.</text>
</comment>
<evidence type="ECO:0000313" key="3">
    <source>
        <dbReference type="Proteomes" id="UP001595733"/>
    </source>
</evidence>
<dbReference type="Pfam" id="PF09546">
    <property type="entry name" value="Spore_III_AE"/>
    <property type="match status" value="1"/>
</dbReference>
<proteinExistence type="predicted"/>
<sequence>MFPLELIKQLFILTFTYQILCYLQPKQQKLYEFLYVLLLIWSIILYFEHLYTLIQFLQTTLFPLWEAFIPITLSIAHLFMLIVFPLAPILTVFYSLFSLQLIKSVVYPLFVVTLVIVFLNRVDSGASLTRFYELLRATLVFLLVVFFSSFSFFLTVSGGIGYFALEQVKPSLAAIIQNSIPVVGSLVTEGISTVKGIASLSAIAGGAIAAVSVLSAAFVPFSKLLIDAFCFRLAGAIISALGSERAGAILDDVGKLIFIALAWFLFFVSVIFFCTMYLFFFIQLLGRG</sequence>
<gene>
    <name evidence="2" type="ORF">ACFO0S_13980</name>
</gene>
<feature type="transmembrane region" description="Helical" evidence="1">
    <location>
        <begin position="139"/>
        <end position="165"/>
    </location>
</feature>
<dbReference type="RefSeq" id="WP_378142712.1">
    <property type="nucleotide sequence ID" value="NZ_JBHSEF010000026.1"/>
</dbReference>
<keyword evidence="1" id="KW-1133">Transmembrane helix</keyword>
<feature type="transmembrane region" description="Helical" evidence="1">
    <location>
        <begin position="256"/>
        <end position="282"/>
    </location>
</feature>
<keyword evidence="1" id="KW-0472">Membrane</keyword>
<feature type="transmembrane region" description="Helical" evidence="1">
    <location>
        <begin position="30"/>
        <end position="47"/>
    </location>
</feature>
<keyword evidence="1" id="KW-0812">Transmembrane</keyword>
<feature type="transmembrane region" description="Helical" evidence="1">
    <location>
        <begin position="101"/>
        <end position="119"/>
    </location>
</feature>
<organism evidence="2 3">
    <name type="scientific">Chryseomicrobium palamuruense</name>
    <dbReference type="NCBI Taxonomy" id="682973"/>
    <lineage>
        <taxon>Bacteria</taxon>
        <taxon>Bacillati</taxon>
        <taxon>Bacillota</taxon>
        <taxon>Bacilli</taxon>
        <taxon>Bacillales</taxon>
        <taxon>Caryophanaceae</taxon>
        <taxon>Chryseomicrobium</taxon>
    </lineage>
</organism>
<feature type="transmembrane region" description="Helical" evidence="1">
    <location>
        <begin position="197"/>
        <end position="219"/>
    </location>
</feature>
<evidence type="ECO:0000313" key="2">
    <source>
        <dbReference type="EMBL" id="MFC4356166.1"/>
    </source>
</evidence>
<evidence type="ECO:0008006" key="4">
    <source>
        <dbReference type="Google" id="ProtNLM"/>
    </source>
</evidence>
<dbReference type="EMBL" id="JBHSEF010000026">
    <property type="protein sequence ID" value="MFC4356166.1"/>
    <property type="molecule type" value="Genomic_DNA"/>
</dbReference>
<evidence type="ECO:0000256" key="1">
    <source>
        <dbReference type="SAM" id="Phobius"/>
    </source>
</evidence>
<keyword evidence="3" id="KW-1185">Reference proteome</keyword>
<dbReference type="Proteomes" id="UP001595733">
    <property type="component" value="Unassembled WGS sequence"/>
</dbReference>
<protein>
    <recommendedName>
        <fullName evidence="4">Stage III sporulation protein AE</fullName>
    </recommendedName>
</protein>
<reference evidence="3" key="1">
    <citation type="journal article" date="2019" name="Int. J. Syst. Evol. Microbiol.">
        <title>The Global Catalogue of Microorganisms (GCM) 10K type strain sequencing project: providing services to taxonomists for standard genome sequencing and annotation.</title>
        <authorList>
            <consortium name="The Broad Institute Genomics Platform"/>
            <consortium name="The Broad Institute Genome Sequencing Center for Infectious Disease"/>
            <person name="Wu L."/>
            <person name="Ma J."/>
        </authorList>
    </citation>
    <scope>NUCLEOTIDE SEQUENCE [LARGE SCALE GENOMIC DNA]</scope>
    <source>
        <strain evidence="3">CCUG 50353</strain>
    </source>
</reference>
<name>A0ABV8UXW9_9BACL</name>
<accession>A0ABV8UXW9</accession>
<dbReference type="InterPro" id="IPR014194">
    <property type="entry name" value="Spore_III_AE"/>
</dbReference>
<feature type="transmembrane region" description="Helical" evidence="1">
    <location>
        <begin position="67"/>
        <end position="94"/>
    </location>
</feature>